<dbReference type="EMBL" id="AP014959">
    <property type="protein sequence ID" value="BAS83047.1"/>
    <property type="molecule type" value="Genomic_DNA"/>
</dbReference>
<organism evidence="2 3">
    <name type="scientific">Oryza sativa subsp. japonica</name>
    <name type="common">Rice</name>
    <dbReference type="NCBI Taxonomy" id="39947"/>
    <lineage>
        <taxon>Eukaryota</taxon>
        <taxon>Viridiplantae</taxon>
        <taxon>Streptophyta</taxon>
        <taxon>Embryophyta</taxon>
        <taxon>Tracheophyta</taxon>
        <taxon>Spermatophyta</taxon>
        <taxon>Magnoliopsida</taxon>
        <taxon>Liliopsida</taxon>
        <taxon>Poales</taxon>
        <taxon>Poaceae</taxon>
        <taxon>BOP clade</taxon>
        <taxon>Oryzoideae</taxon>
        <taxon>Oryzeae</taxon>
        <taxon>Oryzinae</taxon>
        <taxon>Oryza</taxon>
        <taxon>Oryza sativa</taxon>
    </lineage>
</organism>
<reference evidence="3" key="1">
    <citation type="journal article" date="2005" name="Nature">
        <title>The map-based sequence of the rice genome.</title>
        <authorList>
            <consortium name="International rice genome sequencing project (IRGSP)"/>
            <person name="Matsumoto T."/>
            <person name="Wu J."/>
            <person name="Kanamori H."/>
            <person name="Katayose Y."/>
            <person name="Fujisawa M."/>
            <person name="Namiki N."/>
            <person name="Mizuno H."/>
            <person name="Yamamoto K."/>
            <person name="Antonio B.A."/>
            <person name="Baba T."/>
            <person name="Sakata K."/>
            <person name="Nagamura Y."/>
            <person name="Aoki H."/>
            <person name="Arikawa K."/>
            <person name="Arita K."/>
            <person name="Bito T."/>
            <person name="Chiden Y."/>
            <person name="Fujitsuka N."/>
            <person name="Fukunaka R."/>
            <person name="Hamada M."/>
            <person name="Harada C."/>
            <person name="Hayashi A."/>
            <person name="Hijishita S."/>
            <person name="Honda M."/>
            <person name="Hosokawa S."/>
            <person name="Ichikawa Y."/>
            <person name="Idonuma A."/>
            <person name="Iijima M."/>
            <person name="Ikeda M."/>
            <person name="Ikeno M."/>
            <person name="Ito K."/>
            <person name="Ito S."/>
            <person name="Ito T."/>
            <person name="Ito Y."/>
            <person name="Ito Y."/>
            <person name="Iwabuchi A."/>
            <person name="Kamiya K."/>
            <person name="Karasawa W."/>
            <person name="Kurita K."/>
            <person name="Katagiri S."/>
            <person name="Kikuta A."/>
            <person name="Kobayashi H."/>
            <person name="Kobayashi N."/>
            <person name="Machita K."/>
            <person name="Maehara T."/>
            <person name="Masukawa M."/>
            <person name="Mizubayashi T."/>
            <person name="Mukai Y."/>
            <person name="Nagasaki H."/>
            <person name="Nagata Y."/>
            <person name="Naito S."/>
            <person name="Nakashima M."/>
            <person name="Nakama Y."/>
            <person name="Nakamichi Y."/>
            <person name="Nakamura M."/>
            <person name="Meguro A."/>
            <person name="Negishi M."/>
            <person name="Ohta I."/>
            <person name="Ohta T."/>
            <person name="Okamoto M."/>
            <person name="Ono N."/>
            <person name="Saji S."/>
            <person name="Sakaguchi M."/>
            <person name="Sakai K."/>
            <person name="Shibata M."/>
            <person name="Shimokawa T."/>
            <person name="Song J."/>
            <person name="Takazaki Y."/>
            <person name="Terasawa K."/>
            <person name="Tsugane M."/>
            <person name="Tsuji K."/>
            <person name="Ueda S."/>
            <person name="Waki K."/>
            <person name="Yamagata H."/>
            <person name="Yamamoto M."/>
            <person name="Yamamoto S."/>
            <person name="Yamane H."/>
            <person name="Yoshiki S."/>
            <person name="Yoshihara R."/>
            <person name="Yukawa K."/>
            <person name="Zhong H."/>
            <person name="Yano M."/>
            <person name="Yuan Q."/>
            <person name="Ouyang S."/>
            <person name="Liu J."/>
            <person name="Jones K.M."/>
            <person name="Gansberger K."/>
            <person name="Moffat K."/>
            <person name="Hill J."/>
            <person name="Bera J."/>
            <person name="Fadrosh D."/>
            <person name="Jin S."/>
            <person name="Johri S."/>
            <person name="Kim M."/>
            <person name="Overton L."/>
            <person name="Reardon M."/>
            <person name="Tsitrin T."/>
            <person name="Vuong H."/>
            <person name="Weaver B."/>
            <person name="Ciecko A."/>
            <person name="Tallon L."/>
            <person name="Jackson J."/>
            <person name="Pai G."/>
            <person name="Aken S.V."/>
            <person name="Utterback T."/>
            <person name="Reidmuller S."/>
            <person name="Feldblyum T."/>
            <person name="Hsiao J."/>
            <person name="Zismann V."/>
            <person name="Iobst S."/>
            <person name="de Vazeille A.R."/>
            <person name="Buell C.R."/>
            <person name="Ying K."/>
            <person name="Li Y."/>
            <person name="Lu T."/>
            <person name="Huang Y."/>
            <person name="Zhao Q."/>
            <person name="Feng Q."/>
            <person name="Zhang L."/>
            <person name="Zhu J."/>
            <person name="Weng Q."/>
            <person name="Mu J."/>
            <person name="Lu Y."/>
            <person name="Fan D."/>
            <person name="Liu Y."/>
            <person name="Guan J."/>
            <person name="Zhang Y."/>
            <person name="Yu S."/>
            <person name="Liu X."/>
            <person name="Zhang Y."/>
            <person name="Hong G."/>
            <person name="Han B."/>
            <person name="Choisne N."/>
            <person name="Demange N."/>
            <person name="Orjeda G."/>
            <person name="Samain S."/>
            <person name="Cattolico L."/>
            <person name="Pelletier E."/>
            <person name="Couloux A."/>
            <person name="Segurens B."/>
            <person name="Wincker P."/>
            <person name="D'Hont A."/>
            <person name="Scarpelli C."/>
            <person name="Weissenbach J."/>
            <person name="Salanoubat M."/>
            <person name="Quetier F."/>
            <person name="Yu Y."/>
            <person name="Kim H.R."/>
            <person name="Rambo T."/>
            <person name="Currie J."/>
            <person name="Collura K."/>
            <person name="Luo M."/>
            <person name="Yang T."/>
            <person name="Ammiraju J.S.S."/>
            <person name="Engler F."/>
            <person name="Soderlund C."/>
            <person name="Wing R.A."/>
            <person name="Palmer L.E."/>
            <person name="de la Bastide M."/>
            <person name="Spiegel L."/>
            <person name="Nascimento L."/>
            <person name="Zutavern T."/>
            <person name="O'Shaughnessy A."/>
            <person name="Dike S."/>
            <person name="Dedhia N."/>
            <person name="Preston R."/>
            <person name="Balija V."/>
            <person name="McCombie W.R."/>
            <person name="Chow T."/>
            <person name="Chen H."/>
            <person name="Chung M."/>
            <person name="Chen C."/>
            <person name="Shaw J."/>
            <person name="Wu H."/>
            <person name="Hsiao K."/>
            <person name="Chao Y."/>
            <person name="Chu M."/>
            <person name="Cheng C."/>
            <person name="Hour A."/>
            <person name="Lee P."/>
            <person name="Lin S."/>
            <person name="Lin Y."/>
            <person name="Liou J."/>
            <person name="Liu S."/>
            <person name="Hsing Y."/>
            <person name="Raghuvanshi S."/>
            <person name="Mohanty A."/>
            <person name="Bharti A.K."/>
            <person name="Gaur A."/>
            <person name="Gupta V."/>
            <person name="Kumar D."/>
            <person name="Ravi V."/>
            <person name="Vij S."/>
            <person name="Kapur A."/>
            <person name="Khurana P."/>
            <person name="Khurana P."/>
            <person name="Khurana J.P."/>
            <person name="Tyagi A.K."/>
            <person name="Gaikwad K."/>
            <person name="Singh A."/>
            <person name="Dalal V."/>
            <person name="Srivastava S."/>
            <person name="Dixit A."/>
            <person name="Pal A.K."/>
            <person name="Ghazi I.A."/>
            <person name="Yadav M."/>
            <person name="Pandit A."/>
            <person name="Bhargava A."/>
            <person name="Sureshbabu K."/>
            <person name="Batra K."/>
            <person name="Sharma T.R."/>
            <person name="Mohapatra T."/>
            <person name="Singh N.K."/>
            <person name="Messing J."/>
            <person name="Nelson A.B."/>
            <person name="Fuks G."/>
            <person name="Kavchok S."/>
            <person name="Keizer G."/>
            <person name="Linton E."/>
            <person name="Llaca V."/>
            <person name="Song R."/>
            <person name="Tanyolac B."/>
            <person name="Young S."/>
            <person name="Ho-Il K."/>
            <person name="Hahn J.H."/>
            <person name="Sangsakoo G."/>
            <person name="Vanavichit A."/>
            <person name="de Mattos Luiz.A.T."/>
            <person name="Zimmer P.D."/>
            <person name="Malone G."/>
            <person name="Dellagostin O."/>
            <person name="de Oliveira A.C."/>
            <person name="Bevan M."/>
            <person name="Bancroft I."/>
            <person name="Minx P."/>
            <person name="Cordum H."/>
            <person name="Wilson R."/>
            <person name="Cheng Z."/>
            <person name="Jin W."/>
            <person name="Jiang J."/>
            <person name="Leong S.A."/>
            <person name="Iwama H."/>
            <person name="Gojobori T."/>
            <person name="Itoh T."/>
            <person name="Niimura Y."/>
            <person name="Fujii Y."/>
            <person name="Habara T."/>
            <person name="Sakai H."/>
            <person name="Sato Y."/>
            <person name="Wilson G."/>
            <person name="Kumar K."/>
            <person name="McCouch S."/>
            <person name="Juretic N."/>
            <person name="Hoen D."/>
            <person name="Wright S."/>
            <person name="Bruskiewich R."/>
            <person name="Bureau T."/>
            <person name="Miyao A."/>
            <person name="Hirochika H."/>
            <person name="Nishikawa T."/>
            <person name="Kadowaki K."/>
            <person name="Sugiura M."/>
            <person name="Burr B."/>
            <person name="Sasaki T."/>
        </authorList>
    </citation>
    <scope>NUCLEOTIDE SEQUENCE [LARGE SCALE GENOMIC DNA]</scope>
    <source>
        <strain evidence="3">cv. Nipponbare</strain>
    </source>
</reference>
<name>A0A0P0VUY3_ORYSJ</name>
<dbReference type="AlphaFoldDB" id="A0A0P0VUY3"/>
<dbReference type="PaxDb" id="39947-A0A0P0VUY3"/>
<dbReference type="Proteomes" id="UP000059680">
    <property type="component" value="Chromosome 3"/>
</dbReference>
<gene>
    <name evidence="2" type="ordered locus">Os03g0225150</name>
    <name evidence="2" type="ORF">OSNPB_030225150</name>
</gene>
<keyword evidence="3" id="KW-1185">Reference proteome</keyword>
<evidence type="ECO:0000313" key="2">
    <source>
        <dbReference type="EMBL" id="BAS83047.1"/>
    </source>
</evidence>
<protein>
    <submittedName>
        <fullName evidence="2">Os03g0225150 protein</fullName>
    </submittedName>
</protein>
<feature type="region of interest" description="Disordered" evidence="1">
    <location>
        <begin position="1"/>
        <end position="41"/>
    </location>
</feature>
<reference evidence="2 3" key="3">
    <citation type="journal article" date="2013" name="Rice">
        <title>Improvement of the Oryza sativa Nipponbare reference genome using next generation sequence and optical map data.</title>
        <authorList>
            <person name="Kawahara Y."/>
            <person name="de la Bastide M."/>
            <person name="Hamilton J.P."/>
            <person name="Kanamori H."/>
            <person name="McCombie W.R."/>
            <person name="Ouyang S."/>
            <person name="Schwartz D.C."/>
            <person name="Tanaka T."/>
            <person name="Wu J."/>
            <person name="Zhou S."/>
            <person name="Childs K.L."/>
            <person name="Davidson R.M."/>
            <person name="Lin H."/>
            <person name="Quesada-Ocampo L."/>
            <person name="Vaillancourt B."/>
            <person name="Sakai H."/>
            <person name="Lee S.S."/>
            <person name="Kim J."/>
            <person name="Numa H."/>
            <person name="Itoh T."/>
            <person name="Buell C.R."/>
            <person name="Matsumoto T."/>
        </authorList>
    </citation>
    <scope>NUCLEOTIDE SEQUENCE [LARGE SCALE GENOMIC DNA]</scope>
    <source>
        <strain evidence="3">cv. Nipponbare</strain>
    </source>
</reference>
<accession>A0A0P0VUY3</accession>
<reference evidence="2 3" key="2">
    <citation type="journal article" date="2013" name="Plant Cell Physiol.">
        <title>Rice Annotation Project Database (RAP-DB): an integrative and interactive database for rice genomics.</title>
        <authorList>
            <person name="Sakai H."/>
            <person name="Lee S.S."/>
            <person name="Tanaka T."/>
            <person name="Numa H."/>
            <person name="Kim J."/>
            <person name="Kawahara Y."/>
            <person name="Wakimoto H."/>
            <person name="Yang C.C."/>
            <person name="Iwamoto M."/>
            <person name="Abe T."/>
            <person name="Yamada Y."/>
            <person name="Muto A."/>
            <person name="Inokuchi H."/>
            <person name="Ikemura T."/>
            <person name="Matsumoto T."/>
            <person name="Sasaki T."/>
            <person name="Itoh T."/>
        </authorList>
    </citation>
    <scope>NUCLEOTIDE SEQUENCE [LARGE SCALE GENOMIC DNA]</scope>
    <source>
        <strain evidence="3">cv. Nipponbare</strain>
    </source>
</reference>
<dbReference type="InParanoid" id="A0A0P0VUY3"/>
<sequence>MGRSPIGRPRRRSNPAREPPGMSSSASAAGSSTPPAADGTTAWSLTTCGASAASLSISASRAAERSPAAKSLSASGCCAGQPRRWRALYTVPPLPWPRTEILSKSERRTSEEVDGATAGCCCCCGAGGGRRAK</sequence>
<evidence type="ECO:0000256" key="1">
    <source>
        <dbReference type="SAM" id="MobiDB-lite"/>
    </source>
</evidence>
<proteinExistence type="predicted"/>
<evidence type="ECO:0000313" key="3">
    <source>
        <dbReference type="Proteomes" id="UP000059680"/>
    </source>
</evidence>
<dbReference type="Gramene" id="Os03t0225150-00">
    <property type="protein sequence ID" value="Os03t0225150-00"/>
    <property type="gene ID" value="Os03g0225150"/>
</dbReference>
<feature type="compositionally biased region" description="Low complexity" evidence="1">
    <location>
        <begin position="19"/>
        <end position="37"/>
    </location>
</feature>